<keyword evidence="2" id="KW-0732">Signal</keyword>
<feature type="compositionally biased region" description="Basic and acidic residues" evidence="1">
    <location>
        <begin position="105"/>
        <end position="116"/>
    </location>
</feature>
<organism evidence="4 5">
    <name type="scientific">Onishia taeanensis</name>
    <dbReference type="NCBI Taxonomy" id="284577"/>
    <lineage>
        <taxon>Bacteria</taxon>
        <taxon>Pseudomonadati</taxon>
        <taxon>Pseudomonadota</taxon>
        <taxon>Gammaproteobacteria</taxon>
        <taxon>Oceanospirillales</taxon>
        <taxon>Halomonadaceae</taxon>
        <taxon>Onishia</taxon>
    </lineage>
</organism>
<evidence type="ECO:0000256" key="2">
    <source>
        <dbReference type="SAM" id="SignalP"/>
    </source>
</evidence>
<evidence type="ECO:0000256" key="1">
    <source>
        <dbReference type="SAM" id="MobiDB-lite"/>
    </source>
</evidence>
<proteinExistence type="predicted"/>
<name>A0A328XLA8_9GAMM</name>
<dbReference type="Proteomes" id="UP000249700">
    <property type="component" value="Unassembled WGS sequence"/>
</dbReference>
<feature type="region of interest" description="Disordered" evidence="1">
    <location>
        <begin position="91"/>
        <end position="141"/>
    </location>
</feature>
<dbReference type="AlphaFoldDB" id="A0A328XLA8"/>
<feature type="signal peptide" evidence="2">
    <location>
        <begin position="1"/>
        <end position="26"/>
    </location>
</feature>
<dbReference type="EMBL" id="QLSX01000007">
    <property type="protein sequence ID" value="RAR60393.1"/>
    <property type="molecule type" value="Genomic_DNA"/>
</dbReference>
<reference evidence="4 5" key="1">
    <citation type="submission" date="2018-06" db="EMBL/GenBank/DDBJ databases">
        <title>Comparative analysis of microorganisms from saline springs in Andes Mountain Range, Colombia.</title>
        <authorList>
            <person name="Rubin E."/>
        </authorList>
    </citation>
    <scope>NUCLEOTIDE SEQUENCE [LARGE SCALE GENOMIC DNA]</scope>
    <source>
        <strain evidence="4 5">USBA-857</strain>
    </source>
</reference>
<feature type="domain" description="PepSY" evidence="3">
    <location>
        <begin position="11"/>
        <end position="86"/>
    </location>
</feature>
<feature type="compositionally biased region" description="Polar residues" evidence="1">
    <location>
        <begin position="126"/>
        <end position="141"/>
    </location>
</feature>
<evidence type="ECO:0000313" key="5">
    <source>
        <dbReference type="Proteomes" id="UP000249700"/>
    </source>
</evidence>
<sequence length="141" mass="16114">MNMLLRVTTTLAAAFTASLAAGTSFADNDCRDPIAEWQPRDVLRQALKAEGWKVRRIRIDDGCYEVRGFDQHGNRVEAKYSPASLRLRELEIENDDDNDEDDDEHHDRDDDHDRKDRRLRTHARTAPNNGIVSGSPSPRNE</sequence>
<feature type="chain" id="PRO_5016356095" description="PepSY domain-containing protein" evidence="2">
    <location>
        <begin position="27"/>
        <end position="141"/>
    </location>
</feature>
<protein>
    <recommendedName>
        <fullName evidence="3">PepSY domain-containing protein</fullName>
    </recommendedName>
</protein>
<feature type="compositionally biased region" description="Acidic residues" evidence="1">
    <location>
        <begin position="92"/>
        <end position="104"/>
    </location>
</feature>
<dbReference type="RefSeq" id="WP_258396398.1">
    <property type="nucleotide sequence ID" value="NZ_QLSX01000007.1"/>
</dbReference>
<dbReference type="Pfam" id="PF13670">
    <property type="entry name" value="PepSY_2"/>
    <property type="match status" value="1"/>
</dbReference>
<accession>A0A328XLA8</accession>
<evidence type="ECO:0000313" key="4">
    <source>
        <dbReference type="EMBL" id="RAR60393.1"/>
    </source>
</evidence>
<evidence type="ECO:0000259" key="3">
    <source>
        <dbReference type="Pfam" id="PF13670"/>
    </source>
</evidence>
<comment type="caution">
    <text evidence="4">The sequence shown here is derived from an EMBL/GenBank/DDBJ whole genome shotgun (WGS) entry which is preliminary data.</text>
</comment>
<gene>
    <name evidence="4" type="ORF">BCL93_107197</name>
</gene>
<dbReference type="InterPro" id="IPR025711">
    <property type="entry name" value="PepSY"/>
</dbReference>